<evidence type="ECO:0000256" key="8">
    <source>
        <dbReference type="ARBA" id="ARBA00022967"/>
    </source>
</evidence>
<dbReference type="EMBL" id="CP053708">
    <property type="protein sequence ID" value="QKE90964.1"/>
    <property type="molecule type" value="Genomic_DNA"/>
</dbReference>
<feature type="domain" description="ABC transporter" evidence="10">
    <location>
        <begin position="263"/>
        <end position="506"/>
    </location>
</feature>
<keyword evidence="5" id="KW-0677">Repeat</keyword>
<dbReference type="GO" id="GO:0005524">
    <property type="term" value="F:ATP binding"/>
    <property type="evidence" value="ECO:0007669"/>
    <property type="project" value="UniProtKB-KW"/>
</dbReference>
<dbReference type="CDD" id="cd03215">
    <property type="entry name" value="ABC_Carb_Monos_II"/>
    <property type="match status" value="1"/>
</dbReference>
<evidence type="ECO:0000256" key="5">
    <source>
        <dbReference type="ARBA" id="ARBA00022737"/>
    </source>
</evidence>
<dbReference type="PANTHER" id="PTHR43790">
    <property type="entry name" value="CARBOHYDRATE TRANSPORT ATP-BINDING PROTEIN MG119-RELATED"/>
    <property type="match status" value="1"/>
</dbReference>
<dbReference type="FunFam" id="3.40.50.300:FF:000127">
    <property type="entry name" value="Ribose import ATP-binding protein RbsA"/>
    <property type="match status" value="1"/>
</dbReference>
<evidence type="ECO:0000256" key="9">
    <source>
        <dbReference type="ARBA" id="ARBA00023136"/>
    </source>
</evidence>
<dbReference type="SUPFAM" id="SSF52540">
    <property type="entry name" value="P-loop containing nucleoside triphosphate hydrolases"/>
    <property type="match status" value="2"/>
</dbReference>
<dbReference type="InterPro" id="IPR003439">
    <property type="entry name" value="ABC_transporter-like_ATP-bd"/>
</dbReference>
<accession>A0A6M8HR83</accession>
<feature type="domain" description="ABC transporter" evidence="10">
    <location>
        <begin position="12"/>
        <end position="247"/>
    </location>
</feature>
<dbReference type="PROSITE" id="PS50893">
    <property type="entry name" value="ABC_TRANSPORTER_2"/>
    <property type="match status" value="2"/>
</dbReference>
<evidence type="ECO:0000256" key="7">
    <source>
        <dbReference type="ARBA" id="ARBA00022840"/>
    </source>
</evidence>
<organism evidence="11 12">
    <name type="scientific">Lichenicola cladoniae</name>
    <dbReference type="NCBI Taxonomy" id="1484109"/>
    <lineage>
        <taxon>Bacteria</taxon>
        <taxon>Pseudomonadati</taxon>
        <taxon>Pseudomonadota</taxon>
        <taxon>Alphaproteobacteria</taxon>
        <taxon>Acetobacterales</taxon>
        <taxon>Acetobacteraceae</taxon>
        <taxon>Lichenicola</taxon>
    </lineage>
</organism>
<dbReference type="Proteomes" id="UP000500767">
    <property type="component" value="Chromosome"/>
</dbReference>
<gene>
    <name evidence="11" type="ORF">HN018_13760</name>
</gene>
<dbReference type="InterPro" id="IPR027417">
    <property type="entry name" value="P-loop_NTPase"/>
</dbReference>
<dbReference type="GO" id="GO:0016887">
    <property type="term" value="F:ATP hydrolysis activity"/>
    <property type="evidence" value="ECO:0007669"/>
    <property type="project" value="InterPro"/>
</dbReference>
<proteinExistence type="predicted"/>
<comment type="subcellular location">
    <subcellularLocation>
        <location evidence="1">Cell membrane</location>
        <topology evidence="1">Peripheral membrane protein</topology>
    </subcellularLocation>
</comment>
<dbReference type="SMART" id="SM00382">
    <property type="entry name" value="AAA"/>
    <property type="match status" value="2"/>
</dbReference>
<evidence type="ECO:0000256" key="6">
    <source>
        <dbReference type="ARBA" id="ARBA00022741"/>
    </source>
</evidence>
<dbReference type="RefSeq" id="WP_171836686.1">
    <property type="nucleotide sequence ID" value="NZ_CP053708.1"/>
</dbReference>
<keyword evidence="12" id="KW-1185">Reference proteome</keyword>
<keyword evidence="9" id="KW-0472">Membrane</keyword>
<protein>
    <submittedName>
        <fullName evidence="11">Sugar ABC transporter ATP-binding protein</fullName>
    </submittedName>
</protein>
<dbReference type="GO" id="GO:0005886">
    <property type="term" value="C:plasma membrane"/>
    <property type="evidence" value="ECO:0007669"/>
    <property type="project" value="UniProtKB-SubCell"/>
</dbReference>
<keyword evidence="2" id="KW-0813">Transport</keyword>
<evidence type="ECO:0000256" key="3">
    <source>
        <dbReference type="ARBA" id="ARBA00022475"/>
    </source>
</evidence>
<evidence type="ECO:0000256" key="1">
    <source>
        <dbReference type="ARBA" id="ARBA00004202"/>
    </source>
</evidence>
<dbReference type="PROSITE" id="PS00211">
    <property type="entry name" value="ABC_TRANSPORTER_1"/>
    <property type="match status" value="1"/>
</dbReference>
<name>A0A6M8HR83_9PROT</name>
<dbReference type="InterPro" id="IPR050107">
    <property type="entry name" value="ABC_carbohydrate_import_ATPase"/>
</dbReference>
<dbReference type="CDD" id="cd03216">
    <property type="entry name" value="ABC_Carb_Monos_I"/>
    <property type="match status" value="1"/>
</dbReference>
<keyword evidence="4" id="KW-0762">Sugar transport</keyword>
<sequence>MSASSVGTIPVMRIRDLAKSFGPVHALCQVSLDLHAGQVHTLLGENGAGKSTLIKIMGGVLQPTAGSMELDGRPFSPASPTEAMQAGVSIIFQELSLSPNLSVAENIFAGREPSRFGFLQTRRLHDAAASLIERLGFRLDVRRPVRHMRLAERQLVEIAKGLSRPAKIVVMDEPTSSLSDNEADQLFRVVERLKQEGVAIVYISHRMDELMRISDTITVMRDGAHVSTQARAGTSIGSLITQMVGRPIDELYPPRTVPAPPPDTPSRLSVRGLTAPGLFRDISFEVRPGEVLGFFGLIGAGRSDVMKSLFGQQVVTEGQILLDGVAVAPRHPLEAIRLGIGFVTENRKEEGLVLQHSVERNMGAVRHAALAPSFGLAHPRLERDTAHTEVRRLAVKTASLATAAGALSGGNQQKIVLGKWLAVSPRVLILDEPTRGIDVGAKYEIYRIIRQLAAEGTVILLVSSELSEVLGLSDRIVVMHDKALAATLPSAGLTQEIVMTHAAGLATRSAA</sequence>
<dbReference type="InterPro" id="IPR017871">
    <property type="entry name" value="ABC_transporter-like_CS"/>
</dbReference>
<evidence type="ECO:0000313" key="11">
    <source>
        <dbReference type="EMBL" id="QKE90964.1"/>
    </source>
</evidence>
<evidence type="ECO:0000259" key="10">
    <source>
        <dbReference type="PROSITE" id="PS50893"/>
    </source>
</evidence>
<dbReference type="InterPro" id="IPR003593">
    <property type="entry name" value="AAA+_ATPase"/>
</dbReference>
<dbReference type="Gene3D" id="3.40.50.300">
    <property type="entry name" value="P-loop containing nucleotide triphosphate hydrolases"/>
    <property type="match status" value="2"/>
</dbReference>
<reference evidence="11 12" key="1">
    <citation type="journal article" date="2014" name="World J. Microbiol. Biotechnol.">
        <title>Biodiversity and physiological characteristics of Antarctic and Arctic lichens-associated bacteria.</title>
        <authorList>
            <person name="Lee Y.M."/>
            <person name="Kim E.H."/>
            <person name="Lee H.K."/>
            <person name="Hong S.G."/>
        </authorList>
    </citation>
    <scope>NUCLEOTIDE SEQUENCE [LARGE SCALE GENOMIC DNA]</scope>
    <source>
        <strain evidence="11 12">PAMC 26569</strain>
    </source>
</reference>
<dbReference type="AlphaFoldDB" id="A0A6M8HR83"/>
<keyword evidence="8" id="KW-1278">Translocase</keyword>
<keyword evidence="6" id="KW-0547">Nucleotide-binding</keyword>
<keyword evidence="7 11" id="KW-0067">ATP-binding</keyword>
<evidence type="ECO:0000313" key="12">
    <source>
        <dbReference type="Proteomes" id="UP000500767"/>
    </source>
</evidence>
<dbReference type="KEGG" id="lck:HN018_13760"/>
<evidence type="ECO:0000256" key="4">
    <source>
        <dbReference type="ARBA" id="ARBA00022597"/>
    </source>
</evidence>
<dbReference type="PANTHER" id="PTHR43790:SF3">
    <property type="entry name" value="D-ALLOSE IMPORT ATP-BINDING PROTEIN ALSA-RELATED"/>
    <property type="match status" value="1"/>
</dbReference>
<dbReference type="Pfam" id="PF00005">
    <property type="entry name" value="ABC_tran"/>
    <property type="match status" value="2"/>
</dbReference>
<keyword evidence="3" id="KW-1003">Cell membrane</keyword>
<evidence type="ECO:0000256" key="2">
    <source>
        <dbReference type="ARBA" id="ARBA00022448"/>
    </source>
</evidence>